<gene>
    <name evidence="2" type="ORF">RND81_03G111000</name>
</gene>
<proteinExistence type="predicted"/>
<sequence length="108" mass="12169">MGFIWCKYGCWSNFRCSRIEMVSRVIFLLIQILCFEPLVDIYGNLASSKNREHKMWKHQAPSPIGVKCLGCVKTSVLTSVSTNPKAGDILIGFLASLIISFAFSMFKQ</sequence>
<feature type="transmembrane region" description="Helical" evidence="1">
    <location>
        <begin position="89"/>
        <end position="106"/>
    </location>
</feature>
<dbReference type="Proteomes" id="UP001443914">
    <property type="component" value="Unassembled WGS sequence"/>
</dbReference>
<dbReference type="EMBL" id="JBDFQZ010000003">
    <property type="protein sequence ID" value="KAK9741504.1"/>
    <property type="molecule type" value="Genomic_DNA"/>
</dbReference>
<protein>
    <submittedName>
        <fullName evidence="2">Uncharacterized protein</fullName>
    </submittedName>
</protein>
<organism evidence="2 3">
    <name type="scientific">Saponaria officinalis</name>
    <name type="common">Common soapwort</name>
    <name type="synonym">Lychnis saponaria</name>
    <dbReference type="NCBI Taxonomy" id="3572"/>
    <lineage>
        <taxon>Eukaryota</taxon>
        <taxon>Viridiplantae</taxon>
        <taxon>Streptophyta</taxon>
        <taxon>Embryophyta</taxon>
        <taxon>Tracheophyta</taxon>
        <taxon>Spermatophyta</taxon>
        <taxon>Magnoliopsida</taxon>
        <taxon>eudicotyledons</taxon>
        <taxon>Gunneridae</taxon>
        <taxon>Pentapetalae</taxon>
        <taxon>Caryophyllales</taxon>
        <taxon>Caryophyllaceae</taxon>
        <taxon>Caryophylleae</taxon>
        <taxon>Saponaria</taxon>
    </lineage>
</organism>
<comment type="caution">
    <text evidence="2">The sequence shown here is derived from an EMBL/GenBank/DDBJ whole genome shotgun (WGS) entry which is preliminary data.</text>
</comment>
<feature type="transmembrane region" description="Helical" evidence="1">
    <location>
        <begin position="21"/>
        <end position="39"/>
    </location>
</feature>
<accession>A0AAW1LZK0</accession>
<dbReference type="AlphaFoldDB" id="A0AAW1LZK0"/>
<keyword evidence="1" id="KW-0812">Transmembrane</keyword>
<reference evidence="2" key="1">
    <citation type="submission" date="2024-03" db="EMBL/GenBank/DDBJ databases">
        <title>WGS assembly of Saponaria officinalis var. Norfolk2.</title>
        <authorList>
            <person name="Jenkins J."/>
            <person name="Shu S."/>
            <person name="Grimwood J."/>
            <person name="Barry K."/>
            <person name="Goodstein D."/>
            <person name="Schmutz J."/>
            <person name="Leebens-Mack J."/>
            <person name="Osbourn A."/>
        </authorList>
    </citation>
    <scope>NUCLEOTIDE SEQUENCE [LARGE SCALE GENOMIC DNA]</scope>
    <source>
        <strain evidence="2">JIC</strain>
    </source>
</reference>
<evidence type="ECO:0000256" key="1">
    <source>
        <dbReference type="SAM" id="Phobius"/>
    </source>
</evidence>
<keyword evidence="3" id="KW-1185">Reference proteome</keyword>
<keyword evidence="1" id="KW-0472">Membrane</keyword>
<evidence type="ECO:0000313" key="2">
    <source>
        <dbReference type="EMBL" id="KAK9741504.1"/>
    </source>
</evidence>
<name>A0AAW1LZK0_SAPOF</name>
<evidence type="ECO:0000313" key="3">
    <source>
        <dbReference type="Proteomes" id="UP001443914"/>
    </source>
</evidence>
<keyword evidence="1" id="KW-1133">Transmembrane helix</keyword>